<dbReference type="CDD" id="cd01189">
    <property type="entry name" value="INT_ICEBs1_C_like"/>
    <property type="match status" value="1"/>
</dbReference>
<feature type="domain" description="Tyr recombinase" evidence="4">
    <location>
        <begin position="96"/>
        <end position="300"/>
    </location>
</feature>
<dbReference type="InterPro" id="IPR050090">
    <property type="entry name" value="Tyrosine_recombinase_XerCD"/>
</dbReference>
<comment type="similarity">
    <text evidence="1">Belongs to the 'phage' integrase family.</text>
</comment>
<dbReference type="Pfam" id="PF00589">
    <property type="entry name" value="Phage_integrase"/>
    <property type="match status" value="1"/>
</dbReference>
<proteinExistence type="inferred from homology"/>
<dbReference type="InterPro" id="IPR002104">
    <property type="entry name" value="Integrase_catalytic"/>
</dbReference>
<dbReference type="AlphaFoldDB" id="A0A1I3L2J7"/>
<keyword evidence="3" id="KW-0233">DNA recombination</keyword>
<accession>A0A1I3L2J7</accession>
<dbReference type="Proteomes" id="UP000198649">
    <property type="component" value="Unassembled WGS sequence"/>
</dbReference>
<sequence length="307" mass="32729">MTTFLQASDRAESTKTMHAGYARVWIIPVLGDVRLDQLNVNDINRLILTMKADGRADATRRNCYTTLRIALDDAVVNGLLATNPVHRVKQPKVTRHEARFLRPDEVPALIAAAATLRYGPILSFILGTGLRRGEALALTWAHIDLDQGTARVNGSLVRRNGHLLVSTPKTAASRRSVALSPAMVALLQRWRTAQAAERLVAGNLWHDDGGGPRAGYVFTTAFGGPVEPQNVLRTVQLAATAAGLPDVTVHALRHTYATTALLNGVPLKVVSSNLGHASIQITADTYGHVTDAAAQAAAAAVAEALGL</sequence>
<dbReference type="PANTHER" id="PTHR30349">
    <property type="entry name" value="PHAGE INTEGRASE-RELATED"/>
    <property type="match status" value="1"/>
</dbReference>
<dbReference type="Gene3D" id="1.10.150.130">
    <property type="match status" value="1"/>
</dbReference>
<protein>
    <submittedName>
        <fullName evidence="5">Site-specific recombinase XerD</fullName>
    </submittedName>
</protein>
<organism evidence="5 6">
    <name type="scientific">Nocardioides psychrotolerans</name>
    <dbReference type="NCBI Taxonomy" id="1005945"/>
    <lineage>
        <taxon>Bacteria</taxon>
        <taxon>Bacillati</taxon>
        <taxon>Actinomycetota</taxon>
        <taxon>Actinomycetes</taxon>
        <taxon>Propionibacteriales</taxon>
        <taxon>Nocardioidaceae</taxon>
        <taxon>Nocardioides</taxon>
    </lineage>
</organism>
<evidence type="ECO:0000256" key="2">
    <source>
        <dbReference type="ARBA" id="ARBA00023125"/>
    </source>
</evidence>
<reference evidence="5 6" key="1">
    <citation type="submission" date="2016-10" db="EMBL/GenBank/DDBJ databases">
        <authorList>
            <person name="de Groot N.N."/>
        </authorList>
    </citation>
    <scope>NUCLEOTIDE SEQUENCE [LARGE SCALE GENOMIC DNA]</scope>
    <source>
        <strain evidence="5 6">CGMCC 1.11156</strain>
    </source>
</reference>
<gene>
    <name evidence="5" type="ORF">SAMN05216561_1134</name>
</gene>
<dbReference type="GO" id="GO:0006310">
    <property type="term" value="P:DNA recombination"/>
    <property type="evidence" value="ECO:0007669"/>
    <property type="project" value="UniProtKB-KW"/>
</dbReference>
<evidence type="ECO:0000256" key="1">
    <source>
        <dbReference type="ARBA" id="ARBA00008857"/>
    </source>
</evidence>
<dbReference type="EMBL" id="FOQG01000013">
    <property type="protein sequence ID" value="SFI78904.1"/>
    <property type="molecule type" value="Genomic_DNA"/>
</dbReference>
<dbReference type="STRING" id="1005945.SAMN05216561_1134"/>
<keyword evidence="2" id="KW-0238">DNA-binding</keyword>
<dbReference type="PANTHER" id="PTHR30349:SF41">
    <property type="entry name" value="INTEGRASE_RECOMBINASE PROTEIN MJ0367-RELATED"/>
    <property type="match status" value="1"/>
</dbReference>
<dbReference type="SUPFAM" id="SSF56349">
    <property type="entry name" value="DNA breaking-rejoining enzymes"/>
    <property type="match status" value="1"/>
</dbReference>
<evidence type="ECO:0000313" key="6">
    <source>
        <dbReference type="Proteomes" id="UP000198649"/>
    </source>
</evidence>
<evidence type="ECO:0000259" key="4">
    <source>
        <dbReference type="PROSITE" id="PS51898"/>
    </source>
</evidence>
<dbReference type="InterPro" id="IPR010998">
    <property type="entry name" value="Integrase_recombinase_N"/>
</dbReference>
<dbReference type="GO" id="GO:0003677">
    <property type="term" value="F:DNA binding"/>
    <property type="evidence" value="ECO:0007669"/>
    <property type="project" value="UniProtKB-KW"/>
</dbReference>
<dbReference type="GO" id="GO:0015074">
    <property type="term" value="P:DNA integration"/>
    <property type="evidence" value="ECO:0007669"/>
    <property type="project" value="InterPro"/>
</dbReference>
<name>A0A1I3L2J7_9ACTN</name>
<dbReference type="Gene3D" id="1.10.443.10">
    <property type="entry name" value="Intergrase catalytic core"/>
    <property type="match status" value="1"/>
</dbReference>
<dbReference type="InterPro" id="IPR013762">
    <property type="entry name" value="Integrase-like_cat_sf"/>
</dbReference>
<dbReference type="InterPro" id="IPR011010">
    <property type="entry name" value="DNA_brk_join_enz"/>
</dbReference>
<evidence type="ECO:0000256" key="3">
    <source>
        <dbReference type="ARBA" id="ARBA00023172"/>
    </source>
</evidence>
<dbReference type="PROSITE" id="PS51898">
    <property type="entry name" value="TYR_RECOMBINASE"/>
    <property type="match status" value="1"/>
</dbReference>
<keyword evidence="6" id="KW-1185">Reference proteome</keyword>
<evidence type="ECO:0000313" key="5">
    <source>
        <dbReference type="EMBL" id="SFI78904.1"/>
    </source>
</evidence>